<dbReference type="PIRSF" id="PIRSF010340">
    <property type="entry name" value="Midasin"/>
    <property type="match status" value="1"/>
</dbReference>
<dbReference type="GO" id="GO:0000027">
    <property type="term" value="P:ribosomal large subunit assembly"/>
    <property type="evidence" value="ECO:0007669"/>
    <property type="project" value="InterPro"/>
</dbReference>
<gene>
    <name evidence="11" type="ORF">RF11_16525</name>
</gene>
<dbReference type="InterPro" id="IPR002035">
    <property type="entry name" value="VWF_A"/>
</dbReference>
<dbReference type="SMART" id="SM00327">
    <property type="entry name" value="VWA"/>
    <property type="match status" value="1"/>
</dbReference>
<dbReference type="SMART" id="SM00382">
    <property type="entry name" value="AAA"/>
    <property type="match status" value="4"/>
</dbReference>
<dbReference type="GO" id="GO:0016887">
    <property type="term" value="F:ATP hydrolysis activity"/>
    <property type="evidence" value="ECO:0007669"/>
    <property type="project" value="InterPro"/>
</dbReference>
<keyword evidence="8" id="KW-0539">Nucleus</keyword>
<dbReference type="Proteomes" id="UP000031668">
    <property type="component" value="Unassembled WGS sequence"/>
</dbReference>
<dbReference type="InterPro" id="IPR027417">
    <property type="entry name" value="P-loop_NTPase"/>
</dbReference>
<sequence length="4158" mass="478230">MARVQMEFLLFDGVENLDVEQLKFGSDGKVISIGDFVVCDSHSHLKELVQSISNGKFTMLFGGDCCGKKRLLKNVALLLNYKPSEIVTIKLGPHIDTQELVGQYMTADSVSKFQWVPGILARAIDQGHFLVLDGWEHVGPETAQFLINVLDNRCLNLPNQTLIRQSKRFRMSGTFNSHNKCYSQIALHLRSKWKIHEMPPLSPPDIERIVTSVYRSLGFLENILCKIYHDLEQYDYRLCDFFRLCKHLNSYVHVDSAGLLKDPYRLISIIINHLHSFGVKDTSHTFHLICQYFSVDPCTAGIKLSEIDANVTLSYFSQSLSGKYFIPKSHYKTLHILKTCIDFSDPVLLVGETGAGKTALVQCLAKHYGRRLDIINAGRHTDISSLLGGIKPLHFSKKLKILIDSFSQHFRYTNEVDNSKFIEELQAYTNRSEYTSVLQALNQVLAGLSKTQVDKSGIIRALRVDTKNLLKNILDADKIAFQETLGVLTKAVVEGNWVLIDELNLAPNEVLATISYILENDSLYLPGCPSRNAPIIVNTNFRFFACMNPPNDVGKKVLPPSISKNFVKIFMNEISDENELVELIGFYLGTDHPNLLSQVSQFYAEFRRYFASRSISTTPNQRSLCRALMISSKFLSNLPAAVYESLHACFLPNLSGCDLEHWTSYLKTMFSSYDIGSQSLGEGQILVEGFRVKRGTSPVLVDKSFVITEIVKQKLKVLARIISLSNLPILLEGDTAVGKTSLVSYIAKITGNQFVRINNHEHTEIQDYIGSYGVDSNEFKFKEGPLISAMRRGDWVILDELNLAPSDVLETLNRLLDDNRELFIEETQEYVKAHDNFMIFATQNPAKKYSGRKELSRAFRSRFIEVNLIDLSELSNIEAILNKRFRRVKLSHFMISVMSELRNLRKSSDLFSGKSSYLTIRDLIKWSIRVESMPSNVNLNQMARIGYNLLSSRCRNVEDVETLHSIFKKFLNGYDLTNALDYSWPLLKKLVNFQENNLDFKHIIWTTPICRNAFHACKAFECGEPVLLVGETSSGKTTLCQLFAASTGRKVYIYNCHSGMEAQDIIGQLKIRVSNGKKEFFWEDGLLIQAMRSGGLFILDEISLADDSVLERINSVLENDFRALVLYESGNDIVIPHKDFLIAATMNPATDYGKRELSHTLRNRFTEIWCETSDSIEYYQEIIQFNLRSDLLFFEVSEQKYKTCQFFNHLFNYFKAKDYLEEFSIRKVLRIVNFINGYTDKFLTAHPLLSAIFDSMTTVVDHLNISTKSKFKNELLKHIYSYFKSDSLFENVSSFNSGFMFFPAYTTHFYDSVVEGPKILFDDCPEINLNLNELRKALLYDVPLLLEGPPGCGKTVSVAHLASCYHKKLTRINFSEHTELSDIFGTYVPNYQNSEIQFKWVNGPFIQAIVDGDWILLDEINLAYQTVLEGLNSCFDHRKCVYVSELDQTFLIDPSKTKIFATQNPKTSLGRKCLPRSFLDRFITVKFDNFSPKTLYNICVNKYSSIPPNVVGFVVNFIHYAKMVPDYFVNIRDAFRFIELLTVEPHVGLDNLFYLVFLTKVRDSQALELLSLKYAELTHTMINTLNSEIAYSYLNISEQNIRTGFDCLDFPTPKSQSFDDSTIRLLPPQFKYIGMLSTAVQMAWPCLITGPSSVSKTTILKMLSIIYGTKLKIVSLTSETDISDIIGDFSYCDSGSRMERLIKKLGKSLDALGITSNCKFLKSQKIDISDRKTRKEVRSLKLQLQAFDKTSKIRETLQTIEETLETKFDTPNISWQDGLLVNCIRKGHWILFDNINFCSPAIIDRLNCLLEPNGTLYLNQTMSVRPHKNFRFFGIYNPLFGELSHSLRNRCLELYIADKTFQDFDEVNHKTDLIYPRVNILFEPDLKTTLIKWDYDIIQEHSFNNNCTGLRQLLLLEGGTYNDLKYRCRYLKLKNAESITESVQQLLELNFSSKKTGYNSTFKTVQISKLFRTGLIDAYMASQEIYRINVILRDYLYQSRSTVSEPNRINFCLLELRTQFSQHLKHAEVDAQVFSYYLVNLKYFEGMIILSESKLAMIWNLFVKNVDRFPDSYKLKPILKGFKGFGDSEAPFDLLYRQIYDLHHLYFQTPRKFYLGNLMTCPNLVIRSENEIQRFLKSFSFDYVSVFNHIDDVKNLLANDSYRFNQPIFGPTFSFLNKIEIENESVDWSIVCFNSICRYIIGDFNTVPIHPFQITDRDKDYFHETLQQYNPLKLVDVYLQGTFPYAVKCKDIVFLSEYISKKSIVLWSNFNIFEGWDQILAKQMIRLLKLLVYSNFKPLLPSLNSQDPHILNNFISKIKETVMLDLIQNEIYCFETAILGLLESKLSTVGDSFIYFGNILLKIFGNLPSYDPSTQDHFHETFIINIIDEIDSEIELRLRIFHFYYQKRSLDALEKFDDIFKLLIDSRNIISTFRPKKPCYQRSESRFNELKSLLIPFINSLETNLKAVDSPNYMMDSITEFRQNLASVYTEFSNVIEPVYSAFLVIQFGFLLRNIPQHEILPICYNLKEEDGHIDKMATKALESLNKLDIVLKKYHQRFYKSKAIAFMECYKIIDPLFKHIEKILGEIESKNLLNIPEFKFIQPEMEYFNEFEDLLFKETSISERETIILFASKVSFVVFEKINLLLGLHSIPEFGHDVDWWYESSDKLNQIVSVFKMNKSFPRTLRYQLYDSRNIFECGNPFYVSNISTLMDEFGKSIETMKSTGDSSMFDEISSIIQQIGQLDIASPLTMYISKLFDLFVHLLNLERISHEKRRIRDMLISLKDLIDKTRKVRLESWKTIIKNYDRNIEQHNSLVFTSFFRILHDSGQDDQIFSLYLKPFIENQVVGTYSYTLSTLSDIVSFLSVIQPNIPKVNYLNILNYYKQFQHEIKNYKQSQSDTLNEELRKYSIIFKQQQIYDYYCNKRYTGDSIFLHKCVKDYQKIFNQPLMQFMNKINPSFNLKDYSVFEVLSHASIVGQALYPVTSSINLSGETLKLSTRFSNGYIQRMKSAHSTIQTKLQDVLNAVKCFELNEQIPKTDKNIMETIIDRSEFVNELITLELFDRTSAQISDFVLDFSTFDGADSTVLIDHLYSLYDSNNEKFISTLFLTQKITSKLAEIESSLGSKGDLMLNFHNTLVKQRQEIKKIVCLLSNTDLLKSSLNEVSSPRTRVFPLNETDSYRLCCLLNDNIEALNNLKKILENVPYVPVHYQSSYFPNAQLNHGIINADILSQVKSLFSQLISIKSRVNSFSKCYILEDKLGRFHTDVSLLKDPVKRLSQIMESFGMYGHNLFKNVLDSIELKSLQILQVLDDIRHNTRSGTLTSNQANQNVQNFVSQLLLIFQNIKTYSFKPNLSPGCTSSIFNHLGNTEHIVESLLILNEPSLTQLTAILVNNVFNILKETLRYLLKVNGLSGFVFYSILKSLLKSISLYLSQNTQANNQESNSAPGLQDVDQPAEASGFRDGRGHEDVTSEIDDQDILEQAIQPSMLKNDEEDHPHDMSDLSDSDGPDNGIELDDEMQCQNGEQTGQLDSENDENDVNDEMSSVSESICNDLDPNIWENGISDDDNLQEAKTEKNKIEGTDTEEDVVDNDKEMDVDEKDPLSQGIEFEDSIDEVISHESQNMSDNSENEVEDTINKKASTEETTPENENEDKIDVQSFDFPQDCAKDFQNGTGGLGNKNPLSNAGTRCIDDQNHLQASDSYEEKEKKLQNTQNLTRSDVKNQNESNDLKNELTNQSLIKSEFTRKRHSSDVQLETHDLKIKKCIINQPDVDSEVAGDVDESMNVNPCDINDADIMAFEADGEKTQLDRVDNDDMVIPEFDNSKTSVNIFTLPLEDKSEMFFHRDLYSNNLSVNQEFNIHQLSASDELFDKYESQVQEMDDTFGVISENQLLVCNLCEKLRMVLEPTKKIKFSGNYKTGKKINIRKIIPFIASKYTRDKIWLRRNKPSHREYQVIIAIDDSASMKDNNSRKIALESLFTISAAFKMLEIGKVAVLSFGAAVKTLLDFDEPVSDEIKQHWNNLEFHQKATNINSLLQFCQAKFKSLPLNRESILERLCIIISDGRGIYSEGENLVKTSIQELVNTNVLTIFVILDPKDQRESITHIQVPQFDPSGYPTMKSYLELFPFPHYIILRDVNHLPDNLSSIVQQWMQLFNE</sequence>
<dbReference type="GO" id="GO:0030687">
    <property type="term" value="C:preribosome, large subunit precursor"/>
    <property type="evidence" value="ECO:0007669"/>
    <property type="project" value="TreeGrafter"/>
</dbReference>
<evidence type="ECO:0000259" key="10">
    <source>
        <dbReference type="PROSITE" id="PS50234"/>
    </source>
</evidence>
<dbReference type="InterPro" id="IPR040848">
    <property type="entry name" value="AAA_lid_7"/>
</dbReference>
<dbReference type="GO" id="GO:0000055">
    <property type="term" value="P:ribosomal large subunit export from nucleus"/>
    <property type="evidence" value="ECO:0007669"/>
    <property type="project" value="TreeGrafter"/>
</dbReference>
<protein>
    <recommendedName>
        <fullName evidence="4">Midasin</fullName>
    </recommendedName>
</protein>
<dbReference type="Gene3D" id="3.40.50.300">
    <property type="entry name" value="P-loop containing nucleotide triphosphate hydrolases"/>
    <property type="match status" value="6"/>
</dbReference>
<evidence type="ECO:0000256" key="9">
    <source>
        <dbReference type="SAM" id="MobiDB-lite"/>
    </source>
</evidence>
<dbReference type="Gene3D" id="3.40.50.410">
    <property type="entry name" value="von Willebrand factor, type A domain"/>
    <property type="match status" value="1"/>
</dbReference>
<reference evidence="11 12" key="1">
    <citation type="journal article" date="2014" name="Genome Biol. Evol.">
        <title>The genome of the myxosporean Thelohanellus kitauei shows adaptations to nutrient acquisition within its fish host.</title>
        <authorList>
            <person name="Yang Y."/>
            <person name="Xiong J."/>
            <person name="Zhou Z."/>
            <person name="Huo F."/>
            <person name="Miao W."/>
            <person name="Ran C."/>
            <person name="Liu Y."/>
            <person name="Zhang J."/>
            <person name="Feng J."/>
            <person name="Wang M."/>
            <person name="Wang M."/>
            <person name="Wang L."/>
            <person name="Yao B."/>
        </authorList>
    </citation>
    <scope>NUCLEOTIDE SEQUENCE [LARGE SCALE GENOMIC DNA]</scope>
    <source>
        <strain evidence="11">Wuqing</strain>
    </source>
</reference>
<evidence type="ECO:0000313" key="11">
    <source>
        <dbReference type="EMBL" id="KII68692.1"/>
    </source>
</evidence>
<comment type="similarity">
    <text evidence="3">Belongs to the midasin family.</text>
</comment>
<dbReference type="InterPro" id="IPR036465">
    <property type="entry name" value="vWFA_dom_sf"/>
</dbReference>
<feature type="region of interest" description="Disordered" evidence="9">
    <location>
        <begin position="3492"/>
        <end position="3657"/>
    </location>
</feature>
<evidence type="ECO:0000256" key="7">
    <source>
        <dbReference type="ARBA" id="ARBA00023186"/>
    </source>
</evidence>
<evidence type="ECO:0000313" key="12">
    <source>
        <dbReference type="Proteomes" id="UP000031668"/>
    </source>
</evidence>
<dbReference type="PROSITE" id="PS50234">
    <property type="entry name" value="VWFA"/>
    <property type="match status" value="1"/>
</dbReference>
<feature type="domain" description="VWFA" evidence="10">
    <location>
        <begin position="3955"/>
        <end position="4148"/>
    </location>
</feature>
<dbReference type="PANTHER" id="PTHR48103:SF2">
    <property type="entry name" value="MIDASIN"/>
    <property type="match status" value="1"/>
</dbReference>
<keyword evidence="12" id="KW-1185">Reference proteome</keyword>
<dbReference type="FunFam" id="3.40.50.300:FF:000142">
    <property type="entry name" value="Midasin"/>
    <property type="match status" value="3"/>
</dbReference>
<accession>A0A0C2N493</accession>
<dbReference type="InterPro" id="IPR003593">
    <property type="entry name" value="AAA+_ATPase"/>
</dbReference>
<comment type="caution">
    <text evidence="11">The sequence shown here is derived from an EMBL/GenBank/DDBJ whole genome shotgun (WGS) entry which is preliminary data.</text>
</comment>
<name>A0A0C2N493_THEKT</name>
<dbReference type="GO" id="GO:0005524">
    <property type="term" value="F:ATP binding"/>
    <property type="evidence" value="ECO:0007669"/>
    <property type="project" value="UniProtKB-KW"/>
</dbReference>
<dbReference type="PANTHER" id="PTHR48103">
    <property type="entry name" value="MIDASIN-RELATED"/>
    <property type="match status" value="1"/>
</dbReference>
<evidence type="ECO:0000256" key="3">
    <source>
        <dbReference type="ARBA" id="ARBA00007188"/>
    </source>
</evidence>
<organism evidence="11 12">
    <name type="scientific">Thelohanellus kitauei</name>
    <name type="common">Myxosporean</name>
    <dbReference type="NCBI Taxonomy" id="669202"/>
    <lineage>
        <taxon>Eukaryota</taxon>
        <taxon>Metazoa</taxon>
        <taxon>Cnidaria</taxon>
        <taxon>Myxozoa</taxon>
        <taxon>Myxosporea</taxon>
        <taxon>Bivalvulida</taxon>
        <taxon>Platysporina</taxon>
        <taxon>Myxobolidae</taxon>
        <taxon>Thelohanellus</taxon>
    </lineage>
</organism>
<keyword evidence="5" id="KW-0547">Nucleotide-binding</keyword>
<feature type="compositionally biased region" description="Acidic residues" evidence="9">
    <location>
        <begin position="3583"/>
        <end position="3600"/>
    </location>
</feature>
<dbReference type="SUPFAM" id="SSF52540">
    <property type="entry name" value="P-loop containing nucleoside triphosphate hydrolases"/>
    <property type="match status" value="6"/>
</dbReference>
<dbReference type="GO" id="GO:0005654">
    <property type="term" value="C:nucleoplasm"/>
    <property type="evidence" value="ECO:0007669"/>
    <property type="project" value="UniProtKB-SubCell"/>
</dbReference>
<feature type="region of interest" description="Disordered" evidence="9">
    <location>
        <begin position="3699"/>
        <end position="3733"/>
    </location>
</feature>
<dbReference type="InterPro" id="IPR011704">
    <property type="entry name" value="ATPase_dyneun-rel_AAA"/>
</dbReference>
<dbReference type="OrthoDB" id="422220at2759"/>
<feature type="compositionally biased region" description="Basic and acidic residues" evidence="9">
    <location>
        <begin position="3492"/>
        <end position="3502"/>
    </location>
</feature>
<dbReference type="EMBL" id="JWZT01002728">
    <property type="protein sequence ID" value="KII68692.1"/>
    <property type="molecule type" value="Genomic_DNA"/>
</dbReference>
<keyword evidence="7" id="KW-0143">Chaperone</keyword>
<feature type="region of interest" description="Disordered" evidence="9">
    <location>
        <begin position="3440"/>
        <end position="3479"/>
    </location>
</feature>
<dbReference type="SUPFAM" id="SSF53300">
    <property type="entry name" value="vWA-like"/>
    <property type="match status" value="1"/>
</dbReference>
<evidence type="ECO:0000256" key="4">
    <source>
        <dbReference type="ARBA" id="ARBA00017143"/>
    </source>
</evidence>
<feature type="compositionally biased region" description="Acidic residues" evidence="9">
    <location>
        <begin position="3533"/>
        <end position="3542"/>
    </location>
</feature>
<feature type="compositionally biased region" description="Basic and acidic residues" evidence="9">
    <location>
        <begin position="3571"/>
        <end position="3582"/>
    </location>
</feature>
<dbReference type="CDD" id="cd00009">
    <property type="entry name" value="AAA"/>
    <property type="match status" value="2"/>
</dbReference>
<dbReference type="GO" id="GO:0005730">
    <property type="term" value="C:nucleolus"/>
    <property type="evidence" value="ECO:0007669"/>
    <property type="project" value="UniProtKB-SubCell"/>
</dbReference>
<dbReference type="InterPro" id="IPR025662">
    <property type="entry name" value="Sigma_54_int_dom_ATP-bd_1"/>
</dbReference>
<dbReference type="PROSITE" id="PS00675">
    <property type="entry name" value="SIGMA54_INTERACT_1"/>
    <property type="match status" value="1"/>
</dbReference>
<proteinExistence type="inferred from homology"/>
<feature type="compositionally biased region" description="Polar residues" evidence="9">
    <location>
        <begin position="3521"/>
        <end position="3531"/>
    </location>
</feature>
<dbReference type="Pfam" id="PF07728">
    <property type="entry name" value="AAA_5"/>
    <property type="match status" value="5"/>
</dbReference>
<evidence type="ECO:0000256" key="5">
    <source>
        <dbReference type="ARBA" id="ARBA00022741"/>
    </source>
</evidence>
<feature type="compositionally biased region" description="Basic and acidic residues" evidence="9">
    <location>
        <begin position="3720"/>
        <end position="3733"/>
    </location>
</feature>
<evidence type="ECO:0000256" key="8">
    <source>
        <dbReference type="ARBA" id="ARBA00023242"/>
    </source>
</evidence>
<evidence type="ECO:0000256" key="1">
    <source>
        <dbReference type="ARBA" id="ARBA00004604"/>
    </source>
</evidence>
<keyword evidence="6" id="KW-0067">ATP-binding</keyword>
<evidence type="ECO:0000256" key="6">
    <source>
        <dbReference type="ARBA" id="ARBA00022840"/>
    </source>
</evidence>
<dbReference type="InterPro" id="IPR012099">
    <property type="entry name" value="Midasin"/>
</dbReference>
<dbReference type="Pfam" id="PF17867">
    <property type="entry name" value="AAA_lid_7"/>
    <property type="match status" value="1"/>
</dbReference>
<comment type="subcellular location">
    <subcellularLocation>
        <location evidence="1">Nucleus</location>
        <location evidence="1">Nucleolus</location>
    </subcellularLocation>
    <subcellularLocation>
        <location evidence="2">Nucleus</location>
        <location evidence="2">Nucleoplasm</location>
    </subcellularLocation>
</comment>
<feature type="compositionally biased region" description="Basic and acidic residues" evidence="9">
    <location>
        <begin position="3461"/>
        <end position="3471"/>
    </location>
</feature>
<feature type="compositionally biased region" description="Acidic residues" evidence="9">
    <location>
        <begin position="3503"/>
        <end position="3520"/>
    </location>
</feature>
<evidence type="ECO:0000256" key="2">
    <source>
        <dbReference type="ARBA" id="ARBA00004642"/>
    </source>
</evidence>